<feature type="compositionally biased region" description="Basic and acidic residues" evidence="1">
    <location>
        <begin position="76"/>
        <end position="112"/>
    </location>
</feature>
<evidence type="ECO:0000313" key="2">
    <source>
        <dbReference type="EMBL" id="EQB47078.1"/>
    </source>
</evidence>
<reference evidence="3" key="1">
    <citation type="journal article" date="2013" name="Mol. Plant Microbe Interact.">
        <title>Global aspects of pacC regulation of pathogenicity genes in Colletotrichum gloeosporioides as revealed by transcriptome analysis.</title>
        <authorList>
            <person name="Alkan N."/>
            <person name="Meng X."/>
            <person name="Friedlander G."/>
            <person name="Reuveni E."/>
            <person name="Sukno S."/>
            <person name="Sherman A."/>
            <person name="Thon M."/>
            <person name="Fluhr R."/>
            <person name="Prusky D."/>
        </authorList>
    </citation>
    <scope>NUCLEOTIDE SEQUENCE [LARGE SCALE GENOMIC DNA]</scope>
    <source>
        <strain evidence="3">Cg-14</strain>
    </source>
</reference>
<dbReference type="STRING" id="1237896.T0K2W6"/>
<evidence type="ECO:0000256" key="1">
    <source>
        <dbReference type="SAM" id="MobiDB-lite"/>
    </source>
</evidence>
<sequence>MSDISREEGRQSNYSHGVWKGSQGPSGPTATPKLKPEDLAWDPAWDPAWIPDHPGRGFNRIPERNLARHHGGWGDSEEKRLKTEEAPSQERQERAPEFAVNHKGDSEVDKNDAAKPSIDFPHPTMSIPPPSVEFGFRVAVQLANVSVHTAVPDNAKEVELFRVSSGSWSGSFGSGFVVAGGYYIDEAPNGAPGSEFDDMLLPI</sequence>
<name>T0K2W6_COLGC</name>
<dbReference type="Proteomes" id="UP000015530">
    <property type="component" value="Unassembled WGS sequence"/>
</dbReference>
<protein>
    <submittedName>
        <fullName evidence="2">Uncharacterized protein</fullName>
    </submittedName>
</protein>
<organism evidence="2 3">
    <name type="scientific">Colletotrichum gloeosporioides (strain Cg-14)</name>
    <name type="common">Anthracnose fungus</name>
    <name type="synonym">Glomerella cingulata</name>
    <dbReference type="NCBI Taxonomy" id="1237896"/>
    <lineage>
        <taxon>Eukaryota</taxon>
        <taxon>Fungi</taxon>
        <taxon>Dikarya</taxon>
        <taxon>Ascomycota</taxon>
        <taxon>Pezizomycotina</taxon>
        <taxon>Sordariomycetes</taxon>
        <taxon>Hypocreomycetidae</taxon>
        <taxon>Glomerellales</taxon>
        <taxon>Glomerellaceae</taxon>
        <taxon>Colletotrichum</taxon>
        <taxon>Colletotrichum gloeosporioides species complex</taxon>
    </lineage>
</organism>
<dbReference type="EMBL" id="AMYD01003113">
    <property type="protein sequence ID" value="EQB47078.1"/>
    <property type="molecule type" value="Genomic_DNA"/>
</dbReference>
<evidence type="ECO:0000313" key="3">
    <source>
        <dbReference type="Proteomes" id="UP000015530"/>
    </source>
</evidence>
<dbReference type="OrthoDB" id="3549121at2759"/>
<comment type="caution">
    <text evidence="2">The sequence shown here is derived from an EMBL/GenBank/DDBJ whole genome shotgun (WGS) entry which is preliminary data.</text>
</comment>
<gene>
    <name evidence="2" type="ORF">CGLO_13821</name>
</gene>
<accession>T0K2W6</accession>
<feature type="region of interest" description="Disordered" evidence="1">
    <location>
        <begin position="1"/>
        <end position="112"/>
    </location>
</feature>
<dbReference type="AlphaFoldDB" id="T0K2W6"/>
<dbReference type="HOGENOM" id="CLU_1348819_0_0_1"/>
<feature type="compositionally biased region" description="Basic and acidic residues" evidence="1">
    <location>
        <begin position="1"/>
        <end position="10"/>
    </location>
</feature>
<proteinExistence type="predicted"/>